<evidence type="ECO:0000256" key="1">
    <source>
        <dbReference type="ARBA" id="ARBA00005953"/>
    </source>
</evidence>
<proteinExistence type="inferred from homology"/>
<evidence type="ECO:0000256" key="2">
    <source>
        <dbReference type="ARBA" id="ARBA00022801"/>
    </source>
</evidence>
<dbReference type="PANTHER" id="PTHR31793">
    <property type="entry name" value="4-HYDROXYBENZOYL-COA THIOESTERASE FAMILY MEMBER"/>
    <property type="match status" value="1"/>
</dbReference>
<comment type="similarity">
    <text evidence="1">Belongs to the 4-hydroxybenzoyl-CoA thioesterase family.</text>
</comment>
<dbReference type="InterPro" id="IPR050563">
    <property type="entry name" value="4-hydroxybenzoyl-CoA_TE"/>
</dbReference>
<organism evidence="3 4">
    <name type="scientific">Candidatus Desulfatibia profunda</name>
    <dbReference type="NCBI Taxonomy" id="2841695"/>
    <lineage>
        <taxon>Bacteria</taxon>
        <taxon>Pseudomonadati</taxon>
        <taxon>Thermodesulfobacteriota</taxon>
        <taxon>Desulfobacteria</taxon>
        <taxon>Desulfobacterales</taxon>
        <taxon>Desulfobacterales incertae sedis</taxon>
        <taxon>Candidatus Desulfatibia</taxon>
    </lineage>
</organism>
<dbReference type="CDD" id="cd00586">
    <property type="entry name" value="4HBT"/>
    <property type="match status" value="1"/>
</dbReference>
<dbReference type="Gene3D" id="3.10.129.10">
    <property type="entry name" value="Hotdog Thioesterase"/>
    <property type="match status" value="1"/>
</dbReference>
<keyword evidence="2" id="KW-0378">Hydrolase</keyword>
<dbReference type="InterPro" id="IPR029069">
    <property type="entry name" value="HotDog_dom_sf"/>
</dbReference>
<protein>
    <submittedName>
        <fullName evidence="3">Acyl-CoA thioesterase</fullName>
    </submittedName>
</protein>
<dbReference type="AlphaFoldDB" id="A0A8J6NUL1"/>
<sequence length="141" mass="16439">MARNKIFTIDIEVRFRDLDAMGHVNNAVFFTYFEEGRKNFSHKIFNLKEPSEFTFIMAHISCDYLKPVKLSDRPSLQMWVKDIGNKSFDYGYKLIDRMDESIVYAAGESVQVCYDYKAETSIPVPEHMRTGLSEYLNPDIS</sequence>
<dbReference type="Pfam" id="PF13279">
    <property type="entry name" value="4HBT_2"/>
    <property type="match status" value="1"/>
</dbReference>
<evidence type="ECO:0000313" key="3">
    <source>
        <dbReference type="EMBL" id="MBC8360988.1"/>
    </source>
</evidence>
<gene>
    <name evidence="3" type="ORF">H8E23_06295</name>
</gene>
<comment type="caution">
    <text evidence="3">The sequence shown here is derived from an EMBL/GenBank/DDBJ whole genome shotgun (WGS) entry which is preliminary data.</text>
</comment>
<dbReference type="SUPFAM" id="SSF54637">
    <property type="entry name" value="Thioesterase/thiol ester dehydrase-isomerase"/>
    <property type="match status" value="1"/>
</dbReference>
<evidence type="ECO:0000313" key="4">
    <source>
        <dbReference type="Proteomes" id="UP000603434"/>
    </source>
</evidence>
<accession>A0A8J6NUL1</accession>
<dbReference type="Proteomes" id="UP000603434">
    <property type="component" value="Unassembled WGS sequence"/>
</dbReference>
<name>A0A8J6NUL1_9BACT</name>
<dbReference type="GO" id="GO:0047617">
    <property type="term" value="F:fatty acyl-CoA hydrolase activity"/>
    <property type="evidence" value="ECO:0007669"/>
    <property type="project" value="TreeGrafter"/>
</dbReference>
<reference evidence="3 4" key="1">
    <citation type="submission" date="2020-08" db="EMBL/GenBank/DDBJ databases">
        <title>Bridging the membrane lipid divide: bacteria of the FCB group superphylum have the potential to synthesize archaeal ether lipids.</title>
        <authorList>
            <person name="Villanueva L."/>
            <person name="Von Meijenfeldt F.A.B."/>
            <person name="Westbye A.B."/>
            <person name="Yadav S."/>
            <person name="Hopmans E.C."/>
            <person name="Dutilh B.E."/>
            <person name="Sinninghe Damste J.S."/>
        </authorList>
    </citation>
    <scope>NUCLEOTIDE SEQUENCE [LARGE SCALE GENOMIC DNA]</scope>
    <source>
        <strain evidence="3">NIOZ-UU30</strain>
    </source>
</reference>
<dbReference type="EMBL" id="JACNJH010000116">
    <property type="protein sequence ID" value="MBC8360988.1"/>
    <property type="molecule type" value="Genomic_DNA"/>
</dbReference>
<dbReference type="PANTHER" id="PTHR31793:SF27">
    <property type="entry name" value="NOVEL THIOESTERASE SUPERFAMILY DOMAIN AND SAPOSIN A-TYPE DOMAIN CONTAINING PROTEIN (0610012H03RIK)"/>
    <property type="match status" value="1"/>
</dbReference>